<protein>
    <submittedName>
        <fullName evidence="3">SAM-dependent methyltransferase</fullName>
    </submittedName>
</protein>
<accession>A0A2H2ZGB3</accession>
<evidence type="ECO:0000313" key="3">
    <source>
        <dbReference type="EMBL" id="OSZ99874.1"/>
    </source>
</evidence>
<dbReference type="Gene3D" id="3.40.50.150">
    <property type="entry name" value="Vaccinia Virus protein VP39"/>
    <property type="match status" value="1"/>
</dbReference>
<dbReference type="PANTHER" id="PTHR43861">
    <property type="entry name" value="TRANS-ACONITATE 2-METHYLTRANSFERASE-RELATED"/>
    <property type="match status" value="1"/>
</dbReference>
<reference evidence="3 4" key="1">
    <citation type="journal article" date="2015" name="Genome Announc.">
        <title>Genome sequence and annotation of Trichoderma parareesei, the ancestor of the cellulase producer Trichoderma reesei.</title>
        <authorList>
            <person name="Yang D."/>
            <person name="Pomraning K."/>
            <person name="Kopchinskiy A."/>
            <person name="Karimi Aghcheh R."/>
            <person name="Atanasova L."/>
            <person name="Chenthamara K."/>
            <person name="Baker S.E."/>
            <person name="Zhang R."/>
            <person name="Shen Q."/>
            <person name="Freitag M."/>
            <person name="Kubicek C.P."/>
            <person name="Druzhinina I.S."/>
        </authorList>
    </citation>
    <scope>NUCLEOTIDE SEQUENCE [LARGE SCALE GENOMIC DNA]</scope>
    <source>
        <strain evidence="3 4">CBS 125925</strain>
    </source>
</reference>
<evidence type="ECO:0000313" key="4">
    <source>
        <dbReference type="Proteomes" id="UP000219286"/>
    </source>
</evidence>
<keyword evidence="3" id="KW-0489">Methyltransferase</keyword>
<dbReference type="AlphaFoldDB" id="A0A2H2ZGB3"/>
<gene>
    <name evidence="3" type="ORF">A9Z42_0006950</name>
</gene>
<evidence type="ECO:0000256" key="1">
    <source>
        <dbReference type="SAM" id="MobiDB-lite"/>
    </source>
</evidence>
<proteinExistence type="predicted"/>
<feature type="domain" description="Methyltransferase type 12" evidence="2">
    <location>
        <begin position="58"/>
        <end position="161"/>
    </location>
</feature>
<comment type="caution">
    <text evidence="3">The sequence shown here is derived from an EMBL/GenBank/DDBJ whole genome shotgun (WGS) entry which is preliminary data.</text>
</comment>
<dbReference type="EMBL" id="LFMI01000009">
    <property type="protein sequence ID" value="OSZ99874.1"/>
    <property type="molecule type" value="Genomic_DNA"/>
</dbReference>
<dbReference type="GO" id="GO:0008168">
    <property type="term" value="F:methyltransferase activity"/>
    <property type="evidence" value="ECO:0007669"/>
    <property type="project" value="UniProtKB-KW"/>
</dbReference>
<dbReference type="InterPro" id="IPR029063">
    <property type="entry name" value="SAM-dependent_MTases_sf"/>
</dbReference>
<name>A0A2H2ZGB3_TRIPA</name>
<keyword evidence="4" id="KW-1185">Reference proteome</keyword>
<keyword evidence="3" id="KW-0808">Transferase</keyword>
<dbReference type="Pfam" id="PF08242">
    <property type="entry name" value="Methyltransf_12"/>
    <property type="match status" value="1"/>
</dbReference>
<dbReference type="InterPro" id="IPR013217">
    <property type="entry name" value="Methyltransf_12"/>
</dbReference>
<organism evidence="3 4">
    <name type="scientific">Trichoderma parareesei</name>
    <name type="common">Filamentous fungus</name>
    <dbReference type="NCBI Taxonomy" id="858221"/>
    <lineage>
        <taxon>Eukaryota</taxon>
        <taxon>Fungi</taxon>
        <taxon>Dikarya</taxon>
        <taxon>Ascomycota</taxon>
        <taxon>Pezizomycotina</taxon>
        <taxon>Sordariomycetes</taxon>
        <taxon>Hypocreomycetidae</taxon>
        <taxon>Hypocreales</taxon>
        <taxon>Hypocreaceae</taxon>
        <taxon>Trichoderma</taxon>
    </lineage>
</organism>
<dbReference type="Proteomes" id="UP000219286">
    <property type="component" value="Unassembled WGS sequence"/>
</dbReference>
<dbReference type="OrthoDB" id="3647at2759"/>
<dbReference type="SUPFAM" id="SSF53335">
    <property type="entry name" value="S-adenosyl-L-methionine-dependent methyltransferases"/>
    <property type="match status" value="1"/>
</dbReference>
<feature type="compositionally biased region" description="Basic and acidic residues" evidence="1">
    <location>
        <begin position="187"/>
        <end position="201"/>
    </location>
</feature>
<sequence>MTDLAAANREFWNTQGTRIFKNQWILNMAKKIADALSENVEWMGIRRRAEGSPPLKLLDYACGFGMVSSALLGQFDVIRGIDISDTSVAAYNEIARKSGIPTEQMVAVQGSIPSTEADTVLAKEEFFDFDLIAISMALHHIDDRVGVLSGLYKRLRSGGVLVVVDLTPEAHSHDHSHNHSHAHSHNGGHDHDHDHDHDNLTAHHTISKHGGFGPEEMKALMVDAGFVPGSFDYKPYLDTTPVMSNVSAQGSCESAKLKPFFIAKAVKQ</sequence>
<dbReference type="GO" id="GO:0032259">
    <property type="term" value="P:methylation"/>
    <property type="evidence" value="ECO:0007669"/>
    <property type="project" value="UniProtKB-KW"/>
</dbReference>
<feature type="region of interest" description="Disordered" evidence="1">
    <location>
        <begin position="171"/>
        <end position="207"/>
    </location>
</feature>
<evidence type="ECO:0000259" key="2">
    <source>
        <dbReference type="Pfam" id="PF08242"/>
    </source>
</evidence>